<dbReference type="InterPro" id="IPR018195">
    <property type="entry name" value="Transferrin_Fe_BS"/>
</dbReference>
<name>A0A6L2PV90_COPFO</name>
<dbReference type="GO" id="GO:0006826">
    <property type="term" value="P:iron ion transport"/>
    <property type="evidence" value="ECO:0007669"/>
    <property type="project" value="TreeGrafter"/>
</dbReference>
<comment type="caution">
    <text evidence="5">The sequence shown here is derived from an EMBL/GenBank/DDBJ whole genome shotgun (WGS) entry which is preliminary data.</text>
</comment>
<dbReference type="GO" id="GO:0005886">
    <property type="term" value="C:plasma membrane"/>
    <property type="evidence" value="ECO:0007669"/>
    <property type="project" value="TreeGrafter"/>
</dbReference>
<dbReference type="Pfam" id="PF00405">
    <property type="entry name" value="Transferrin"/>
    <property type="match status" value="2"/>
</dbReference>
<dbReference type="GO" id="GO:0055037">
    <property type="term" value="C:recycling endosome"/>
    <property type="evidence" value="ECO:0007669"/>
    <property type="project" value="TreeGrafter"/>
</dbReference>
<dbReference type="EMBL" id="BLKM01000479">
    <property type="protein sequence ID" value="GFG34385.1"/>
    <property type="molecule type" value="Genomic_DNA"/>
</dbReference>
<dbReference type="PRINTS" id="PR00422">
    <property type="entry name" value="TRANSFERRIN"/>
</dbReference>
<dbReference type="FunCoup" id="A0A6L2PV90">
    <property type="interactions" value="1"/>
</dbReference>
<dbReference type="SUPFAM" id="SSF53850">
    <property type="entry name" value="Periplasmic binding protein-like II"/>
    <property type="match status" value="2"/>
</dbReference>
<sequence>MKLLFVLLLPAVLAKPTPESPEQAHRHHGAWKICVPQGALGACQTMASESELHVTCVAARDRVDCLDKVQHREADFVPVEPEDMYIASKIPDQHFMVFKEVRTKEEPDEEFRYEAVAVVHNNLSISSLQELQGLKSCHTGVGRNVGYKIPITKLRRMGILGSLNNPDLTPRENEIHALSELFSQACLVGKWSPDPAQNQALKTRYSNLCALCEHPDVCDYPDKYSGYDGALRCLAENGGQIAFTKVYYVKKHFGLPIGAGQAVPTGEDPNNYAYLCPNATKAPITGKPCIWAARPWPGYMANDDVQSDVADLRAQISLANTIGENERAEWLNKVLILDNKTVAVDNQGPYSPQDYLSKANYTDVIERDTGSPHRTIRFCVTSNTELAKCRVLREAAFSRDIRPAFDCIQETTLHDCLKTVRDDGADIITLDGGEVVTAQREYNLKPIIAEQYGEHGALYYAVAVVKKSSSYQSIDDLRGNKSCHTGYGRTAGWNVPLYTLLNKGLISRSNCPYTRALSEFFSGGSCVPGALTPENNPTEENPQQLCSVCAGNLDSSDSTAAQASQCSASNNESYFGYTGAFRCLASGSGDVAFVKHTTVPENADGRNTAAWAAGLRSEDFELLCPDGGRAPVDQYTRCNLAQVPPHMVVTSNGKSELAVNEIRDAVLAAGNLYGKHPELFRLFGDFDGTKDLLFKWVLGDFFWGKSDQCVKPASHLQVPKLRMSGAISLRPDVPSRCPYRGEFCYRTFVSGEWISTHAEVLRDHGNSQDLRKSAKALKEKHDTLGPPHCMAAFRPLVITNTRNLIMLLKKCRGNYRLSFHSKIYGEYAVNKGSRNNDTEFVLAFVLALTPTCLSKFPVQFYLCRNGTFVSE</sequence>
<dbReference type="GO" id="GO:0005615">
    <property type="term" value="C:extracellular space"/>
    <property type="evidence" value="ECO:0007669"/>
    <property type="project" value="TreeGrafter"/>
</dbReference>
<dbReference type="OrthoDB" id="5914301at2759"/>
<dbReference type="PROSITE" id="PS00207">
    <property type="entry name" value="TRANSFERRIN_LIKE_3"/>
    <property type="match status" value="1"/>
</dbReference>
<keyword evidence="3" id="KW-0677">Repeat</keyword>
<gene>
    <name evidence="5" type="ORF">Cfor_10815</name>
</gene>
<evidence type="ECO:0000313" key="6">
    <source>
        <dbReference type="Proteomes" id="UP000502823"/>
    </source>
</evidence>
<dbReference type="Proteomes" id="UP000502823">
    <property type="component" value="Unassembled WGS sequence"/>
</dbReference>
<organism evidence="5 6">
    <name type="scientific">Coptotermes formosanus</name>
    <name type="common">Formosan subterranean termite</name>
    <dbReference type="NCBI Taxonomy" id="36987"/>
    <lineage>
        <taxon>Eukaryota</taxon>
        <taxon>Metazoa</taxon>
        <taxon>Ecdysozoa</taxon>
        <taxon>Arthropoda</taxon>
        <taxon>Hexapoda</taxon>
        <taxon>Insecta</taxon>
        <taxon>Pterygota</taxon>
        <taxon>Neoptera</taxon>
        <taxon>Polyneoptera</taxon>
        <taxon>Dictyoptera</taxon>
        <taxon>Blattodea</taxon>
        <taxon>Blattoidea</taxon>
        <taxon>Termitoidae</taxon>
        <taxon>Rhinotermitidae</taxon>
        <taxon>Coptotermes</taxon>
    </lineage>
</organism>
<dbReference type="AlphaFoldDB" id="A0A6L2PV90"/>
<dbReference type="PROSITE" id="PS51408">
    <property type="entry name" value="TRANSFERRIN_LIKE_4"/>
    <property type="match status" value="2"/>
</dbReference>
<dbReference type="Gene3D" id="3.40.190.10">
    <property type="entry name" value="Periplasmic binding protein-like II"/>
    <property type="match status" value="3"/>
</dbReference>
<evidence type="ECO:0000256" key="3">
    <source>
        <dbReference type="ARBA" id="ARBA00022737"/>
    </source>
</evidence>
<reference evidence="6" key="1">
    <citation type="submission" date="2020-01" db="EMBL/GenBank/DDBJ databases">
        <title>Draft genome sequence of the Termite Coptotermes fromosanus.</title>
        <authorList>
            <person name="Itakura S."/>
            <person name="Yosikawa Y."/>
            <person name="Umezawa K."/>
        </authorList>
    </citation>
    <scope>NUCLEOTIDE SEQUENCE [LARGE SCALE GENOMIC DNA]</scope>
</reference>
<evidence type="ECO:0000313" key="5">
    <source>
        <dbReference type="EMBL" id="GFG34385.1"/>
    </source>
</evidence>
<proteinExistence type="predicted"/>
<comment type="subcellular location">
    <subcellularLocation>
        <location evidence="1">Secreted</location>
    </subcellularLocation>
</comment>
<dbReference type="GO" id="GO:0005769">
    <property type="term" value="C:early endosome"/>
    <property type="evidence" value="ECO:0007669"/>
    <property type="project" value="TreeGrafter"/>
</dbReference>
<dbReference type="CDD" id="cd13529">
    <property type="entry name" value="PBP2_transferrin"/>
    <property type="match status" value="2"/>
</dbReference>
<protein>
    <recommendedName>
        <fullName evidence="4">Transferrin-like domain-containing protein</fullName>
    </recommendedName>
</protein>
<dbReference type="PROSITE" id="PS00206">
    <property type="entry name" value="TRANSFERRIN_LIKE_2"/>
    <property type="match status" value="1"/>
</dbReference>
<feature type="domain" description="Transferrin-like" evidence="4">
    <location>
        <begin position="376"/>
        <end position="721"/>
    </location>
</feature>
<keyword evidence="6" id="KW-1185">Reference proteome</keyword>
<evidence type="ECO:0000256" key="1">
    <source>
        <dbReference type="ARBA" id="ARBA00004613"/>
    </source>
</evidence>
<dbReference type="PANTHER" id="PTHR11485:SF57">
    <property type="entry name" value="TRANSFERRIN"/>
    <property type="match status" value="1"/>
</dbReference>
<evidence type="ECO:0000259" key="4">
    <source>
        <dbReference type="PROSITE" id="PS51408"/>
    </source>
</evidence>
<dbReference type="InParanoid" id="A0A6L2PV90"/>
<dbReference type="PROSITE" id="PS00205">
    <property type="entry name" value="TRANSFERRIN_LIKE_1"/>
    <property type="match status" value="1"/>
</dbReference>
<dbReference type="SMART" id="SM00094">
    <property type="entry name" value="TR_FER"/>
    <property type="match status" value="2"/>
</dbReference>
<dbReference type="FunFam" id="3.40.190.10:FF:000095">
    <property type="entry name" value="Lactotransferrin"/>
    <property type="match status" value="1"/>
</dbReference>
<evidence type="ECO:0000256" key="2">
    <source>
        <dbReference type="ARBA" id="ARBA00022525"/>
    </source>
</evidence>
<keyword evidence="2" id="KW-0964">Secreted</keyword>
<dbReference type="PANTHER" id="PTHR11485">
    <property type="entry name" value="TRANSFERRIN"/>
    <property type="match status" value="1"/>
</dbReference>
<feature type="domain" description="Transferrin-like" evidence="4">
    <location>
        <begin position="31"/>
        <end position="369"/>
    </location>
</feature>
<accession>A0A6L2PV90</accession>
<dbReference type="InterPro" id="IPR001156">
    <property type="entry name" value="Transferrin-like_dom"/>
</dbReference>